<dbReference type="PANTHER" id="PTHR46194">
    <property type="entry name" value="PEPTIDYL-TRNA HYDROLASE PTRHD1-RELATED"/>
    <property type="match status" value="1"/>
</dbReference>
<keyword evidence="2" id="KW-0378">Hydrolase</keyword>
<dbReference type="InterPro" id="IPR002833">
    <property type="entry name" value="PTH2"/>
</dbReference>
<comment type="catalytic activity">
    <reaction evidence="3">
        <text>an N-acyl-L-alpha-aminoacyl-tRNA + H2O = an N-acyl-L-amino acid + a tRNA + H(+)</text>
        <dbReference type="Rhea" id="RHEA:54448"/>
        <dbReference type="Rhea" id="RHEA-COMP:10123"/>
        <dbReference type="Rhea" id="RHEA-COMP:13883"/>
        <dbReference type="ChEBI" id="CHEBI:15377"/>
        <dbReference type="ChEBI" id="CHEBI:15378"/>
        <dbReference type="ChEBI" id="CHEBI:59874"/>
        <dbReference type="ChEBI" id="CHEBI:78442"/>
        <dbReference type="ChEBI" id="CHEBI:138191"/>
        <dbReference type="EC" id="3.1.1.29"/>
    </reaction>
</comment>
<dbReference type="Pfam" id="PF01981">
    <property type="entry name" value="PTH2"/>
    <property type="match status" value="1"/>
</dbReference>
<dbReference type="PANTHER" id="PTHR46194:SF1">
    <property type="entry name" value="PEPTIDYL-TRNA HYDROLASE PTRHD1-RELATED"/>
    <property type="match status" value="1"/>
</dbReference>
<evidence type="ECO:0000313" key="5">
    <source>
        <dbReference type="Proteomes" id="UP000444721"/>
    </source>
</evidence>
<dbReference type="GO" id="GO:0004045">
    <property type="term" value="F:peptidyl-tRNA hydrolase activity"/>
    <property type="evidence" value="ECO:0007669"/>
    <property type="project" value="UniProtKB-EC"/>
</dbReference>
<dbReference type="Proteomes" id="UP000444721">
    <property type="component" value="Unassembled WGS sequence"/>
</dbReference>
<evidence type="ECO:0000256" key="3">
    <source>
        <dbReference type="ARBA" id="ARBA00048707"/>
    </source>
</evidence>
<evidence type="ECO:0000256" key="2">
    <source>
        <dbReference type="ARBA" id="ARBA00022801"/>
    </source>
</evidence>
<dbReference type="InterPro" id="IPR023476">
    <property type="entry name" value="Pep_tRNA_hydro_II_dom_sf"/>
</dbReference>
<dbReference type="RefSeq" id="XP_044558009.1">
    <property type="nucleotide sequence ID" value="XM_044712364.1"/>
</dbReference>
<sequence>MSESETSIQTSSPKQQQQQDDTIIQYIVIRKDLMDPPYSYAIGSIVSQGSHSSVAVISESILAQDEITLKYVDPNASSQMHTIVLECPNEKQLLSLKDSLEQAQLKYKLWIEQPENIPTAIALKPYYRSIVAKFVKKFKLFK</sequence>
<dbReference type="EMBL" id="VFQX01000061">
    <property type="protein sequence ID" value="KAF0973296.1"/>
    <property type="molecule type" value="Genomic_DNA"/>
</dbReference>
<comment type="caution">
    <text evidence="4">The sequence shown here is derived from an EMBL/GenBank/DDBJ whole genome shotgun (WGS) entry which is preliminary data.</text>
</comment>
<dbReference type="OMA" id="AIIAQCC"/>
<accession>A0A6A5BFB1</accession>
<reference evidence="4 5" key="1">
    <citation type="journal article" date="2019" name="Sci. Rep.">
        <title>Nanopore sequencing improves the draft genome of the human pathogenic amoeba Naegleria fowleri.</title>
        <authorList>
            <person name="Liechti N."/>
            <person name="Schurch N."/>
            <person name="Bruggmann R."/>
            <person name="Wittwer M."/>
        </authorList>
    </citation>
    <scope>NUCLEOTIDE SEQUENCE [LARGE SCALE GENOMIC DNA]</scope>
    <source>
        <strain evidence="4 5">ATCC 30894</strain>
    </source>
</reference>
<evidence type="ECO:0000256" key="1">
    <source>
        <dbReference type="ARBA" id="ARBA00013260"/>
    </source>
</evidence>
<proteinExistence type="predicted"/>
<dbReference type="Gene3D" id="3.40.1490.10">
    <property type="entry name" value="Bit1"/>
    <property type="match status" value="1"/>
</dbReference>
<dbReference type="VEuPathDB" id="AmoebaDB:NF0053740"/>
<dbReference type="InterPro" id="IPR042237">
    <property type="entry name" value="PTRHD1"/>
</dbReference>
<keyword evidence="5" id="KW-1185">Reference proteome</keyword>
<protein>
    <recommendedName>
        <fullName evidence="1">peptidyl-tRNA hydrolase</fullName>
        <ecNumber evidence="1">3.1.1.29</ecNumber>
    </recommendedName>
</protein>
<organism evidence="4 5">
    <name type="scientific">Naegleria fowleri</name>
    <name type="common">Brain eating amoeba</name>
    <dbReference type="NCBI Taxonomy" id="5763"/>
    <lineage>
        <taxon>Eukaryota</taxon>
        <taxon>Discoba</taxon>
        <taxon>Heterolobosea</taxon>
        <taxon>Tetramitia</taxon>
        <taxon>Eutetramitia</taxon>
        <taxon>Vahlkampfiidae</taxon>
        <taxon>Naegleria</taxon>
    </lineage>
</organism>
<dbReference type="VEuPathDB" id="AmoebaDB:FDP41_008503"/>
<dbReference type="AlphaFoldDB" id="A0A6A5BFB1"/>
<dbReference type="VEuPathDB" id="AmoebaDB:NfTy_092850"/>
<dbReference type="EC" id="3.1.1.29" evidence="1"/>
<dbReference type="GeneID" id="68115721"/>
<name>A0A6A5BFB1_NAEFO</name>
<dbReference type="SUPFAM" id="SSF102462">
    <property type="entry name" value="Peptidyl-tRNA hydrolase II"/>
    <property type="match status" value="1"/>
</dbReference>
<gene>
    <name evidence="4" type="ORF">FDP41_008503</name>
</gene>
<evidence type="ECO:0000313" key="4">
    <source>
        <dbReference type="EMBL" id="KAF0973296.1"/>
    </source>
</evidence>
<dbReference type="OrthoDB" id="201213at2759"/>